<dbReference type="EMBL" id="CAJNOT010004799">
    <property type="protein sequence ID" value="CAF1445604.1"/>
    <property type="molecule type" value="Genomic_DNA"/>
</dbReference>
<accession>A0A815P8A1</accession>
<dbReference type="Proteomes" id="UP000663864">
    <property type="component" value="Unassembled WGS sequence"/>
</dbReference>
<organism evidence="1 2">
    <name type="scientific">Rotaria sordida</name>
    <dbReference type="NCBI Taxonomy" id="392033"/>
    <lineage>
        <taxon>Eukaryota</taxon>
        <taxon>Metazoa</taxon>
        <taxon>Spiralia</taxon>
        <taxon>Gnathifera</taxon>
        <taxon>Rotifera</taxon>
        <taxon>Eurotatoria</taxon>
        <taxon>Bdelloidea</taxon>
        <taxon>Philodinida</taxon>
        <taxon>Philodinidae</taxon>
        <taxon>Rotaria</taxon>
    </lineage>
</organism>
<dbReference type="InterPro" id="IPR027417">
    <property type="entry name" value="P-loop_NTPase"/>
</dbReference>
<reference evidence="1" key="1">
    <citation type="submission" date="2021-02" db="EMBL/GenBank/DDBJ databases">
        <authorList>
            <person name="Nowell W R."/>
        </authorList>
    </citation>
    <scope>NUCLEOTIDE SEQUENCE</scope>
</reference>
<comment type="caution">
    <text evidence="1">The sequence shown here is derived from an EMBL/GenBank/DDBJ whole genome shotgun (WGS) entry which is preliminary data.</text>
</comment>
<dbReference type="Gene3D" id="3.40.50.300">
    <property type="entry name" value="P-loop containing nucleotide triphosphate hydrolases"/>
    <property type="match status" value="1"/>
</dbReference>
<protein>
    <submittedName>
        <fullName evidence="1">Uncharacterized protein</fullName>
    </submittedName>
</protein>
<name>A0A815P8A1_9BILA</name>
<sequence>MSTYFRVISLETGEQIVHIAGLAFFTFHHINSTQIEDNKKTIIVDICGFDDPRLINILFLDKLHLDANTCMEQNANAREPKESHCYSHVHSLVPVLFELPRISPKFIDKERCTIRQDPIIDSVIFKAYENLPKIALDYGLERELAVPRTVIVSDPSSGKSMLVQMFLRFPCAFSHANVGTRCPVKYILRYDLNLPGGEIRFIEPKHWQAKDLCKKLELEMKRIEKTHRHEGSFRLELFTVEIASKHYTDFEILDVSALVRGDLDANKRAAVERITKHYVCDPSFMIVQQLKEAQQLADNTYGTRRIGELCINKPALDGSKFPSRKNYAQHTVTIQTKNHHSKSIGTCSYSFGKAFDGACSEKNQGVVLSLFQVEIFAK</sequence>
<dbReference type="SUPFAM" id="SSF52540">
    <property type="entry name" value="P-loop containing nucleoside triphosphate hydrolases"/>
    <property type="match status" value="1"/>
</dbReference>
<proteinExistence type="predicted"/>
<dbReference type="AlphaFoldDB" id="A0A815P8A1"/>
<gene>
    <name evidence="1" type="ORF">ZHD862_LOCUS35030</name>
</gene>
<evidence type="ECO:0000313" key="2">
    <source>
        <dbReference type="Proteomes" id="UP000663864"/>
    </source>
</evidence>
<evidence type="ECO:0000313" key="1">
    <source>
        <dbReference type="EMBL" id="CAF1445604.1"/>
    </source>
</evidence>